<dbReference type="SUPFAM" id="SSF57850">
    <property type="entry name" value="RING/U-box"/>
    <property type="match status" value="1"/>
</dbReference>
<evidence type="ECO:0000256" key="3">
    <source>
        <dbReference type="ARBA" id="ARBA00022679"/>
    </source>
</evidence>
<sequence>MGDDAVTSEALRPTIQGTLLTLVGHEEEDMELSILVITFYHEQISLAGGSGYASTDFFQLTYLMMQTGSMDQRHSSHPSHMYKTDRERMQNHQRHDHQLNLGNSSMFPVENTGTNGVNLVTHFNLHLGPYNHQSGNFHCQVPANVPANAETSYDEYTHFPYGGIISQHPQHTMQHGFLHNQYAMGDIRRNANPFIQMEYERAPYKRKDPANFMFPQRENRNKYYHAGSSSNATTSTEISQAKPTYDSQRWPCDPASFIHSCSHDSSNSRNASQRNVRSRYDTTIHLENISSGIRSSTNLSHQVQSITITPNANMGGQWNHDIFINPNTRSSSSETSSFNHDINHSFVANCGTTNNMDISGGYRSILPMQYGDSSRGRMVSLSIHDQRTAHGVNPSYMAMDLAITQDSRLQRVESAVRAMRPTALSLVHRNNGRYGRTSRSNRVLSFLDEDASRISQMAEGVAVMDHSAFYDPMHFIDQHRGMRLDIDNMSYEELLALEERIGYVSVGLSVDAIRSCLRETLYCSDQTEDGHEEDGCPICLEEYKDREILGQLNCKHIFHSSCVKKWLLIKNICPICKASALEDASKEK</sequence>
<dbReference type="GO" id="GO:0061630">
    <property type="term" value="F:ubiquitin protein ligase activity"/>
    <property type="evidence" value="ECO:0007669"/>
    <property type="project" value="UniProtKB-EC"/>
</dbReference>
<dbReference type="EMBL" id="JACMSC010000013">
    <property type="protein sequence ID" value="KAG6493049.1"/>
    <property type="molecule type" value="Genomic_DNA"/>
</dbReference>
<dbReference type="InterPro" id="IPR001841">
    <property type="entry name" value="Znf_RING"/>
</dbReference>
<dbReference type="InterPro" id="IPR013083">
    <property type="entry name" value="Znf_RING/FYVE/PHD"/>
</dbReference>
<dbReference type="InterPro" id="IPR045191">
    <property type="entry name" value="MBR1/2-like"/>
</dbReference>
<feature type="domain" description="RING-type" evidence="10">
    <location>
        <begin position="536"/>
        <end position="577"/>
    </location>
</feature>
<dbReference type="GO" id="GO:0008270">
    <property type="term" value="F:zinc ion binding"/>
    <property type="evidence" value="ECO:0007669"/>
    <property type="project" value="UniProtKB-KW"/>
</dbReference>
<keyword evidence="6" id="KW-0833">Ubl conjugation pathway</keyword>
<evidence type="ECO:0000256" key="7">
    <source>
        <dbReference type="ARBA" id="ARBA00022833"/>
    </source>
</evidence>
<keyword evidence="4" id="KW-0479">Metal-binding</keyword>
<protein>
    <recommendedName>
        <fullName evidence="2">RING-type E3 ubiquitin transferase</fullName>
        <ecNumber evidence="2">2.3.2.27</ecNumber>
    </recommendedName>
</protein>
<dbReference type="CDD" id="cd16469">
    <property type="entry name" value="RING-H2_RNF24-like"/>
    <property type="match status" value="1"/>
</dbReference>
<evidence type="ECO:0000313" key="12">
    <source>
        <dbReference type="Proteomes" id="UP000734854"/>
    </source>
</evidence>
<name>A0A8J5FRR3_ZINOF</name>
<keyword evidence="5 8" id="KW-0863">Zinc-finger</keyword>
<dbReference type="PANTHER" id="PTHR22937">
    <property type="entry name" value="E3 UBIQUITIN-PROTEIN LIGASE RNF165"/>
    <property type="match status" value="1"/>
</dbReference>
<comment type="catalytic activity">
    <reaction evidence="1">
        <text>S-ubiquitinyl-[E2 ubiquitin-conjugating enzyme]-L-cysteine + [acceptor protein]-L-lysine = [E2 ubiquitin-conjugating enzyme]-L-cysteine + N(6)-ubiquitinyl-[acceptor protein]-L-lysine.</text>
        <dbReference type="EC" id="2.3.2.27"/>
    </reaction>
</comment>
<proteinExistence type="predicted"/>
<dbReference type="PANTHER" id="PTHR22937:SF65">
    <property type="entry name" value="E3 UBIQUITIN-PROTEIN LIGASE ARK2C"/>
    <property type="match status" value="1"/>
</dbReference>
<evidence type="ECO:0000256" key="8">
    <source>
        <dbReference type="PROSITE-ProRule" id="PRU00175"/>
    </source>
</evidence>
<reference evidence="11 12" key="1">
    <citation type="submission" date="2020-08" db="EMBL/GenBank/DDBJ databases">
        <title>Plant Genome Project.</title>
        <authorList>
            <person name="Zhang R.-G."/>
        </authorList>
    </citation>
    <scope>NUCLEOTIDE SEQUENCE [LARGE SCALE GENOMIC DNA]</scope>
    <source>
        <tissue evidence="11">Rhizome</tissue>
    </source>
</reference>
<feature type="region of interest" description="Disordered" evidence="9">
    <location>
        <begin position="223"/>
        <end position="247"/>
    </location>
</feature>
<evidence type="ECO:0000256" key="2">
    <source>
        <dbReference type="ARBA" id="ARBA00012483"/>
    </source>
</evidence>
<evidence type="ECO:0000256" key="1">
    <source>
        <dbReference type="ARBA" id="ARBA00000900"/>
    </source>
</evidence>
<keyword evidence="12" id="KW-1185">Reference proteome</keyword>
<accession>A0A8J5FRR3</accession>
<evidence type="ECO:0000259" key="10">
    <source>
        <dbReference type="PROSITE" id="PS50089"/>
    </source>
</evidence>
<keyword evidence="3" id="KW-0808">Transferase</keyword>
<feature type="compositionally biased region" description="Polar residues" evidence="9">
    <location>
        <begin position="227"/>
        <end position="247"/>
    </location>
</feature>
<gene>
    <name evidence="11" type="ORF">ZIOFF_048023</name>
</gene>
<dbReference type="SMART" id="SM00184">
    <property type="entry name" value="RING"/>
    <property type="match status" value="1"/>
</dbReference>
<dbReference type="Proteomes" id="UP000734854">
    <property type="component" value="Unassembled WGS sequence"/>
</dbReference>
<evidence type="ECO:0000313" key="11">
    <source>
        <dbReference type="EMBL" id="KAG6493049.1"/>
    </source>
</evidence>
<comment type="caution">
    <text evidence="11">The sequence shown here is derived from an EMBL/GenBank/DDBJ whole genome shotgun (WGS) entry which is preliminary data.</text>
</comment>
<evidence type="ECO:0000256" key="9">
    <source>
        <dbReference type="SAM" id="MobiDB-lite"/>
    </source>
</evidence>
<dbReference type="Pfam" id="PF13639">
    <property type="entry name" value="zf-RING_2"/>
    <property type="match status" value="1"/>
</dbReference>
<evidence type="ECO:0000256" key="4">
    <source>
        <dbReference type="ARBA" id="ARBA00022723"/>
    </source>
</evidence>
<dbReference type="AlphaFoldDB" id="A0A8J5FRR3"/>
<dbReference type="PROSITE" id="PS50089">
    <property type="entry name" value="ZF_RING_2"/>
    <property type="match status" value="1"/>
</dbReference>
<keyword evidence="7" id="KW-0862">Zinc</keyword>
<dbReference type="Gene3D" id="3.30.40.10">
    <property type="entry name" value="Zinc/RING finger domain, C3HC4 (zinc finger)"/>
    <property type="match status" value="1"/>
</dbReference>
<organism evidence="11 12">
    <name type="scientific">Zingiber officinale</name>
    <name type="common">Ginger</name>
    <name type="synonym">Amomum zingiber</name>
    <dbReference type="NCBI Taxonomy" id="94328"/>
    <lineage>
        <taxon>Eukaryota</taxon>
        <taxon>Viridiplantae</taxon>
        <taxon>Streptophyta</taxon>
        <taxon>Embryophyta</taxon>
        <taxon>Tracheophyta</taxon>
        <taxon>Spermatophyta</taxon>
        <taxon>Magnoliopsida</taxon>
        <taxon>Liliopsida</taxon>
        <taxon>Zingiberales</taxon>
        <taxon>Zingiberaceae</taxon>
        <taxon>Zingiber</taxon>
    </lineage>
</organism>
<evidence type="ECO:0000256" key="5">
    <source>
        <dbReference type="ARBA" id="ARBA00022771"/>
    </source>
</evidence>
<evidence type="ECO:0000256" key="6">
    <source>
        <dbReference type="ARBA" id="ARBA00022786"/>
    </source>
</evidence>
<dbReference type="EC" id="2.3.2.27" evidence="2"/>